<dbReference type="AlphaFoldDB" id="D2VXR8"/>
<evidence type="ECO:0000313" key="2">
    <source>
        <dbReference type="Proteomes" id="UP000006671"/>
    </source>
</evidence>
<dbReference type="InterPro" id="IPR032675">
    <property type="entry name" value="LRR_dom_sf"/>
</dbReference>
<dbReference type="SUPFAM" id="SSF52047">
    <property type="entry name" value="RNI-like"/>
    <property type="match status" value="1"/>
</dbReference>
<dbReference type="GeneID" id="8858251"/>
<dbReference type="EMBL" id="GG738908">
    <property type="protein sequence ID" value="EFC38384.1"/>
    <property type="molecule type" value="Genomic_DNA"/>
</dbReference>
<protein>
    <submittedName>
        <fullName evidence="1">Predicted protein</fullName>
    </submittedName>
</protein>
<accession>D2VXR8</accession>
<dbReference type="Proteomes" id="UP000006671">
    <property type="component" value="Unassembled WGS sequence"/>
</dbReference>
<gene>
    <name evidence="1" type="ORF">NAEGRDRAFT_53086</name>
</gene>
<dbReference type="Gene3D" id="3.80.10.10">
    <property type="entry name" value="Ribonuclease Inhibitor"/>
    <property type="match status" value="1"/>
</dbReference>
<dbReference type="VEuPathDB" id="AmoebaDB:NAEGRDRAFT_53086"/>
<dbReference type="RefSeq" id="XP_002671128.1">
    <property type="nucleotide sequence ID" value="XM_002671082.1"/>
</dbReference>
<keyword evidence="2" id="KW-1185">Reference proteome</keyword>
<dbReference type="KEGG" id="ngr:NAEGRDRAFT_53086"/>
<evidence type="ECO:0000313" key="1">
    <source>
        <dbReference type="EMBL" id="EFC38384.1"/>
    </source>
</evidence>
<reference evidence="1 2" key="1">
    <citation type="journal article" date="2010" name="Cell">
        <title>The genome of Naegleria gruberi illuminates early eukaryotic versatility.</title>
        <authorList>
            <person name="Fritz-Laylin L.K."/>
            <person name="Prochnik S.E."/>
            <person name="Ginger M.L."/>
            <person name="Dacks J.B."/>
            <person name="Carpenter M.L."/>
            <person name="Field M.C."/>
            <person name="Kuo A."/>
            <person name="Paredez A."/>
            <person name="Chapman J."/>
            <person name="Pham J."/>
            <person name="Shu S."/>
            <person name="Neupane R."/>
            <person name="Cipriano M."/>
            <person name="Mancuso J."/>
            <person name="Tu H."/>
            <person name="Salamov A."/>
            <person name="Lindquist E."/>
            <person name="Shapiro H."/>
            <person name="Lucas S."/>
            <person name="Grigoriev I.V."/>
            <person name="Cande W.Z."/>
            <person name="Fulton C."/>
            <person name="Rokhsar D.S."/>
            <person name="Dawson S.C."/>
        </authorList>
    </citation>
    <scope>NUCLEOTIDE SEQUENCE [LARGE SCALE GENOMIC DNA]</scope>
    <source>
        <strain evidence="1 2">NEG-M</strain>
    </source>
</reference>
<organism evidence="2">
    <name type="scientific">Naegleria gruberi</name>
    <name type="common">Amoeba</name>
    <dbReference type="NCBI Taxonomy" id="5762"/>
    <lineage>
        <taxon>Eukaryota</taxon>
        <taxon>Discoba</taxon>
        <taxon>Heterolobosea</taxon>
        <taxon>Tetramitia</taxon>
        <taxon>Eutetramitia</taxon>
        <taxon>Vahlkampfiidae</taxon>
        <taxon>Naegleria</taxon>
    </lineage>
</organism>
<proteinExistence type="predicted"/>
<dbReference type="InParanoid" id="D2VXR8"/>
<sequence>MWKFFELDHILPILLNMQVELPFNSENIGKMLAKTNKKIKEVFYVGDVPIITKEFVENTPQLEKLYIEGSISVKYISNINNWKELKTFKTCFNDYIWNHQKEVENLEFFKSLSKCNNLTSLAFENEDISSWEFKELFNKLPNLTELQLVQIETDLSMFQTIGSFTNLKNLSCNWSAKDSIPFISPLRKLERLQIAEVTDSNVSFICELPRIKELEILGSPELTDVGALKIANLKELESIRFEGYQCTHHLVEEICNSCTKLKKVAILLSLPLRASTNFKDEFDQDNDQHGISLAFPHTCSKILRSMDKHNPFQFDKFIQFYCLGIRNGRFEKLQEQFINIENDDLSEVLPIVFYLNFPELTFLEHLKFERDLVLMERKFRRLFKVNRNEYEDFFFKIDRIIEMVSAFINIIKKKVNVEELSQGTEKIISVDTLNIPVSSLLSVVSDVDRVINQCMRIFHWKAYYETYFEEQYLKIPNELVLVSKKYTDCERIISILKSDNDYFLGSIEELYQLFSTIDCYYCDKLAAIICFSFFRQKKDCYEMSSNNVLKEKLLRYLVYYGMHNVPTIVTDCGETLLNDEEIVRRLIYSTPDAYSLIDEKFQKDATIVATCIYQSVQSISGVSNVPIGQKLVVDFFTNNLDEFYYAMETISSRELYVINSIISSFVELSHPTLSKKIHFFYEKRFLKAWYLLTEKEWKTSYFSSQKRRFIAMLRTGFEPIDLYKREILKDDISTIDSLSEIIGIRL</sequence>
<name>D2VXR8_NAEGR</name>